<keyword evidence="3" id="KW-1185">Reference proteome</keyword>
<evidence type="ECO:0008006" key="4">
    <source>
        <dbReference type="Google" id="ProtNLM"/>
    </source>
</evidence>
<reference evidence="2" key="1">
    <citation type="submission" date="2021-02" db="EMBL/GenBank/DDBJ databases">
        <authorList>
            <person name="Palmer J.M."/>
        </authorList>
    </citation>
    <scope>NUCLEOTIDE SEQUENCE</scope>
    <source>
        <strain evidence="2">SCRP23</strain>
    </source>
</reference>
<organism evidence="2 3">
    <name type="scientific">Phytophthora boehmeriae</name>
    <dbReference type="NCBI Taxonomy" id="109152"/>
    <lineage>
        <taxon>Eukaryota</taxon>
        <taxon>Sar</taxon>
        <taxon>Stramenopiles</taxon>
        <taxon>Oomycota</taxon>
        <taxon>Peronosporomycetes</taxon>
        <taxon>Peronosporales</taxon>
        <taxon>Peronosporaceae</taxon>
        <taxon>Phytophthora</taxon>
    </lineage>
</organism>
<evidence type="ECO:0000256" key="1">
    <source>
        <dbReference type="SAM" id="Coils"/>
    </source>
</evidence>
<feature type="coiled-coil region" evidence="1">
    <location>
        <begin position="84"/>
        <end position="114"/>
    </location>
</feature>
<evidence type="ECO:0000313" key="3">
    <source>
        <dbReference type="Proteomes" id="UP000693981"/>
    </source>
</evidence>
<proteinExistence type="predicted"/>
<gene>
    <name evidence="2" type="ORF">PHYBOEH_010399</name>
</gene>
<dbReference type="EMBL" id="JAGDFL010000706">
    <property type="protein sequence ID" value="KAG7382654.1"/>
    <property type="molecule type" value="Genomic_DNA"/>
</dbReference>
<dbReference type="AlphaFoldDB" id="A0A8T1VT40"/>
<accession>A0A8T1VT40</accession>
<name>A0A8T1VT40_9STRA</name>
<evidence type="ECO:0000313" key="2">
    <source>
        <dbReference type="EMBL" id="KAG7382654.1"/>
    </source>
</evidence>
<dbReference type="Proteomes" id="UP000693981">
    <property type="component" value="Unassembled WGS sequence"/>
</dbReference>
<comment type="caution">
    <text evidence="2">The sequence shown here is derived from an EMBL/GenBank/DDBJ whole genome shotgun (WGS) entry which is preliminary data.</text>
</comment>
<keyword evidence="1" id="KW-0175">Coiled coil</keyword>
<sequence>MASLTGGDVRSLDARRVTSSAIAKQLGRKRVRRIELEIPFFQCQVRDLKLKLKRIKLQRASPAVQRPNCAAFDRPETRVWDGIAERQLKERLRAERQQQELKNRRLELVKWAAELHKLLHKCGDSNELVARVGGSSRPKQRFWDFSMDPADEIFADQLVNVAKLFLQLQSTPSRALSPSSDLSVGREVVKWDPKVDAGFIMENRSGSLLPFSLEVAAQAYWRLFGCGFSERCCSKDASHLAANIVTRSFSLQTNFEGFTSSVWGKYTCRKYVDEDSVTLVSVGSGNVVEIGGATFNGVQLHKRGVITLRRVPRQGPGQISTSTVVETTFETTPVFHESVVDRAKQTETLIDEITKSYVKLNKSFCHRMGAVLLEEDWMATFGRETLRS</sequence>
<protein>
    <recommendedName>
        <fullName evidence="4">M96 mating-specific protein family</fullName>
    </recommendedName>
</protein>
<dbReference type="OrthoDB" id="127644at2759"/>